<reference evidence="2 3" key="1">
    <citation type="submission" date="2015-10" db="EMBL/GenBank/DDBJ databases">
        <title>Corynebacteirum lowii and Corynebacterium oculi species nova, derived from human clinical disease and and emended description of Corynebacterium mastiditis.</title>
        <authorList>
            <person name="Bernard K."/>
            <person name="Pacheco A.L."/>
            <person name="Mcdougall C."/>
            <person name="Burtx T."/>
            <person name="Weibe D."/>
            <person name="Tyler S."/>
            <person name="Olson A.B."/>
            <person name="Cnockaert M."/>
            <person name="Eguchi H."/>
            <person name="Kuwahara T."/>
            <person name="Nakayama-Imaohji H."/>
            <person name="Boudewijins M."/>
            <person name="Van Hoecke F."/>
            <person name="Bernier A.-M."/>
            <person name="Vandamme P."/>
        </authorList>
    </citation>
    <scope>NUCLEOTIDE SEQUENCE [LARGE SCALE GENOMIC DNA]</scope>
    <source>
        <strain evidence="2 3">NML 130210</strain>
    </source>
</reference>
<proteinExistence type="predicted"/>
<feature type="transmembrane region" description="Helical" evidence="1">
    <location>
        <begin position="96"/>
        <end position="119"/>
    </location>
</feature>
<dbReference type="AlphaFoldDB" id="A0A0Q1ABR6"/>
<gene>
    <name evidence="2" type="ORF">Cocul_00884</name>
</gene>
<protein>
    <submittedName>
        <fullName evidence="2">Uncharacterized protein</fullName>
    </submittedName>
</protein>
<sequence length="153" mass="16941">MVGTATVFCCGGLFFSASVLFWLRAQVCVSATVKLVRGAIDQETWLGHVETFFAALRWLRTAVVVVVFVVLCSWLVVTVAFVLAQMSGSQVMRVDIVPSMWAVSMTAVMVCLGVGMLWIGDQRWDYSEKIVTGEKSLGESRECSFLLPKNIYE</sequence>
<dbReference type="EMBL" id="LKST01000002">
    <property type="protein sequence ID" value="KQB84088.1"/>
    <property type="molecule type" value="Genomic_DNA"/>
</dbReference>
<keyword evidence="1" id="KW-1133">Transmembrane helix</keyword>
<evidence type="ECO:0000313" key="2">
    <source>
        <dbReference type="EMBL" id="KQB84088.1"/>
    </source>
</evidence>
<organism evidence="2 3">
    <name type="scientific">Corynebacterium oculi</name>
    <dbReference type="NCBI Taxonomy" id="1544416"/>
    <lineage>
        <taxon>Bacteria</taxon>
        <taxon>Bacillati</taxon>
        <taxon>Actinomycetota</taxon>
        <taxon>Actinomycetes</taxon>
        <taxon>Mycobacteriales</taxon>
        <taxon>Corynebacteriaceae</taxon>
        <taxon>Corynebacterium</taxon>
    </lineage>
</organism>
<name>A0A0Q1ABR6_9CORY</name>
<comment type="caution">
    <text evidence="2">The sequence shown here is derived from an EMBL/GenBank/DDBJ whole genome shotgun (WGS) entry which is preliminary data.</text>
</comment>
<dbReference type="PATRIC" id="fig|1544416.3.peg.884"/>
<keyword evidence="1" id="KW-0472">Membrane</keyword>
<evidence type="ECO:0000256" key="1">
    <source>
        <dbReference type="SAM" id="Phobius"/>
    </source>
</evidence>
<evidence type="ECO:0000313" key="3">
    <source>
        <dbReference type="Proteomes" id="UP000050517"/>
    </source>
</evidence>
<feature type="transmembrane region" description="Helical" evidence="1">
    <location>
        <begin position="62"/>
        <end position="84"/>
    </location>
</feature>
<dbReference type="Proteomes" id="UP000050517">
    <property type="component" value="Unassembled WGS sequence"/>
</dbReference>
<dbReference type="RefSeq" id="WP_055122089.1">
    <property type="nucleotide sequence ID" value="NZ_LKST01000002.1"/>
</dbReference>
<accession>A0A0Q1ABR6</accession>
<keyword evidence="1" id="KW-0812">Transmembrane</keyword>
<keyword evidence="3" id="KW-1185">Reference proteome</keyword>